<dbReference type="InterPro" id="IPR032823">
    <property type="entry name" value="BCA_ABC_TP_C"/>
</dbReference>
<keyword evidence="12" id="KW-1185">Reference proteome</keyword>
<name>A0ABP9P0K8_9PSEU</name>
<keyword evidence="7 9" id="KW-1133">Transmembrane helix</keyword>
<proteinExistence type="predicted"/>
<feature type="transmembrane region" description="Helical" evidence="9">
    <location>
        <begin position="81"/>
        <end position="104"/>
    </location>
</feature>
<dbReference type="InterPro" id="IPR051120">
    <property type="entry name" value="ABC_AA/LPS_Transport"/>
</dbReference>
<dbReference type="Gene3D" id="3.40.50.300">
    <property type="entry name" value="P-loop containing nucleotide triphosphate hydrolases"/>
    <property type="match status" value="1"/>
</dbReference>
<feature type="transmembrane region" description="Helical" evidence="9">
    <location>
        <begin position="282"/>
        <end position="301"/>
    </location>
</feature>
<dbReference type="CDD" id="cd06581">
    <property type="entry name" value="TM_PBP1_LivM_like"/>
    <property type="match status" value="1"/>
</dbReference>
<evidence type="ECO:0000256" key="8">
    <source>
        <dbReference type="ARBA" id="ARBA00023136"/>
    </source>
</evidence>
<dbReference type="SUPFAM" id="SSF52540">
    <property type="entry name" value="P-loop containing nucleoside triphosphate hydrolases"/>
    <property type="match status" value="1"/>
</dbReference>
<evidence type="ECO:0000256" key="5">
    <source>
        <dbReference type="ARBA" id="ARBA00022741"/>
    </source>
</evidence>
<dbReference type="SMART" id="SM00382">
    <property type="entry name" value="AAA"/>
    <property type="match status" value="1"/>
</dbReference>
<sequence>MRRLADPRVLLVLALVAYPLIRPYDAYPQVVLLMAFLLATQAVGWNIISGYAGYVSLGHSVFLGLGSYTAGIVGARTGLNPFLLAPLGGLVAVGAAVLAGSVVLRTRGHPFVIITIALLLSTQVIATNWDALTNGSDGITLALPTWSRDILNLPFYFAFLLLMLASIGFSAWIRRTKFGTGLVAIREDEGKAAAIGVDTTRYKIAAYGASVFVSGMAGAVYAYFLTFLNPIGAFSILGSVTIVLAALVGGRGTLWGPVIGAFVVQIASELATVYGGGTQSRVLVFGLALVLVVLFLPAGLLPTVEAWWRRRHPQEVTYTDHAGALAKRQLTVRAPAPERPAGPLLEVRGATKRFGGLVAVDGADLRVDAGSITALIGPNGSGKTTLFNLVTGAMRADAGEVWFDGRRIDRLPPWRRGHAGLGRTFQVTRLFKAMTVLENVVAPMPDARWRSMLAGAVSGHEAERARELLAFVGLERFADQPAGALSYGQQKLVELAQVLMMEPKLVLLDEPAGGVNPGLVARLAEIVRDLNSQGVTFLVVEHNIPLVLDLCDPVVVFERGRPIAEGPPSVIRTDPVVLDAYLGHDWSDHEAVPR</sequence>
<feature type="transmembrane region" description="Helical" evidence="9">
    <location>
        <begin position="255"/>
        <end position="276"/>
    </location>
</feature>
<protein>
    <submittedName>
        <fullName evidence="11">Branched-chain amino acid ABC transporter ATP-binding protein/permease</fullName>
    </submittedName>
</protein>
<dbReference type="InterPro" id="IPR027417">
    <property type="entry name" value="P-loop_NTPase"/>
</dbReference>
<organism evidence="11 12">
    <name type="scientific">Pseudonocardia adelaidensis</name>
    <dbReference type="NCBI Taxonomy" id="648754"/>
    <lineage>
        <taxon>Bacteria</taxon>
        <taxon>Bacillati</taxon>
        <taxon>Actinomycetota</taxon>
        <taxon>Actinomycetes</taxon>
        <taxon>Pseudonocardiales</taxon>
        <taxon>Pseudonocardiaceae</taxon>
        <taxon>Pseudonocardia</taxon>
    </lineage>
</organism>
<evidence type="ECO:0000256" key="9">
    <source>
        <dbReference type="SAM" id="Phobius"/>
    </source>
</evidence>
<comment type="subcellular location">
    <subcellularLocation>
        <location evidence="1">Cell membrane</location>
        <topology evidence="1">Multi-pass membrane protein</topology>
    </subcellularLocation>
</comment>
<dbReference type="InterPro" id="IPR003593">
    <property type="entry name" value="AAA+_ATPase"/>
</dbReference>
<accession>A0ABP9P0K8</accession>
<evidence type="ECO:0000256" key="6">
    <source>
        <dbReference type="ARBA" id="ARBA00022840"/>
    </source>
</evidence>
<dbReference type="PROSITE" id="PS50893">
    <property type="entry name" value="ABC_TRANSPORTER_2"/>
    <property type="match status" value="1"/>
</dbReference>
<evidence type="ECO:0000256" key="4">
    <source>
        <dbReference type="ARBA" id="ARBA00022692"/>
    </source>
</evidence>
<feature type="transmembrane region" description="Helical" evidence="9">
    <location>
        <begin position="204"/>
        <end position="224"/>
    </location>
</feature>
<dbReference type="Pfam" id="PF00005">
    <property type="entry name" value="ABC_tran"/>
    <property type="match status" value="1"/>
</dbReference>
<dbReference type="InterPro" id="IPR017871">
    <property type="entry name" value="ABC_transporter-like_CS"/>
</dbReference>
<dbReference type="InterPro" id="IPR043428">
    <property type="entry name" value="LivM-like"/>
</dbReference>
<feature type="domain" description="ABC transporter" evidence="10">
    <location>
        <begin position="345"/>
        <end position="584"/>
    </location>
</feature>
<gene>
    <name evidence="11" type="ORF">GCM10023320_67870</name>
</gene>
<keyword evidence="2" id="KW-0813">Transport</keyword>
<evidence type="ECO:0000313" key="12">
    <source>
        <dbReference type="Proteomes" id="UP001500804"/>
    </source>
</evidence>
<keyword evidence="6 11" id="KW-0067">ATP-binding</keyword>
<evidence type="ECO:0000259" key="10">
    <source>
        <dbReference type="PROSITE" id="PS50893"/>
    </source>
</evidence>
<feature type="transmembrane region" description="Helical" evidence="9">
    <location>
        <begin position="111"/>
        <end position="129"/>
    </location>
</feature>
<keyword evidence="8 9" id="KW-0472">Membrane</keyword>
<keyword evidence="3" id="KW-1003">Cell membrane</keyword>
<dbReference type="GO" id="GO:0005524">
    <property type="term" value="F:ATP binding"/>
    <property type="evidence" value="ECO:0007669"/>
    <property type="project" value="UniProtKB-KW"/>
</dbReference>
<evidence type="ECO:0000256" key="7">
    <source>
        <dbReference type="ARBA" id="ARBA00022989"/>
    </source>
</evidence>
<reference evidence="12" key="1">
    <citation type="journal article" date="2019" name="Int. J. Syst. Evol. Microbiol.">
        <title>The Global Catalogue of Microorganisms (GCM) 10K type strain sequencing project: providing services to taxonomists for standard genome sequencing and annotation.</title>
        <authorList>
            <consortium name="The Broad Institute Genomics Platform"/>
            <consortium name="The Broad Institute Genome Sequencing Center for Infectious Disease"/>
            <person name="Wu L."/>
            <person name="Ma J."/>
        </authorList>
    </citation>
    <scope>NUCLEOTIDE SEQUENCE [LARGE SCALE GENOMIC DNA]</scope>
    <source>
        <strain evidence="12">JCM 18302</strain>
    </source>
</reference>
<evidence type="ECO:0000313" key="11">
    <source>
        <dbReference type="EMBL" id="GAA5136580.1"/>
    </source>
</evidence>
<evidence type="ECO:0000256" key="1">
    <source>
        <dbReference type="ARBA" id="ARBA00004651"/>
    </source>
</evidence>
<evidence type="ECO:0000256" key="3">
    <source>
        <dbReference type="ARBA" id="ARBA00022475"/>
    </source>
</evidence>
<comment type="caution">
    <text evidence="11">The sequence shown here is derived from an EMBL/GenBank/DDBJ whole genome shotgun (WGS) entry which is preliminary data.</text>
</comment>
<dbReference type="Pfam" id="PF02653">
    <property type="entry name" value="BPD_transp_2"/>
    <property type="match status" value="1"/>
</dbReference>
<feature type="transmembrane region" description="Helical" evidence="9">
    <location>
        <begin position="230"/>
        <end position="248"/>
    </location>
</feature>
<evidence type="ECO:0000256" key="2">
    <source>
        <dbReference type="ARBA" id="ARBA00022448"/>
    </source>
</evidence>
<dbReference type="CDD" id="cd03219">
    <property type="entry name" value="ABC_Mj1267_LivG_branched"/>
    <property type="match status" value="1"/>
</dbReference>
<feature type="transmembrane region" description="Helical" evidence="9">
    <location>
        <begin position="55"/>
        <end position="75"/>
    </location>
</feature>
<dbReference type="EMBL" id="BAABJO010000035">
    <property type="protein sequence ID" value="GAA5136580.1"/>
    <property type="molecule type" value="Genomic_DNA"/>
</dbReference>
<keyword evidence="4 9" id="KW-0812">Transmembrane</keyword>
<feature type="transmembrane region" description="Helical" evidence="9">
    <location>
        <begin position="153"/>
        <end position="173"/>
    </location>
</feature>
<dbReference type="PANTHER" id="PTHR45772:SF9">
    <property type="entry name" value="CONSERVED COMPONENT OF ABC TRANSPORTER FOR NATURAL AMINO ACIDS"/>
    <property type="match status" value="1"/>
</dbReference>
<feature type="transmembrane region" description="Helical" evidence="9">
    <location>
        <begin position="29"/>
        <end position="48"/>
    </location>
</feature>
<dbReference type="PROSITE" id="PS00211">
    <property type="entry name" value="ABC_TRANSPORTER_1"/>
    <property type="match status" value="1"/>
</dbReference>
<dbReference type="PANTHER" id="PTHR45772">
    <property type="entry name" value="CONSERVED COMPONENT OF ABC TRANSPORTER FOR NATURAL AMINO ACIDS-RELATED"/>
    <property type="match status" value="1"/>
</dbReference>
<dbReference type="Proteomes" id="UP001500804">
    <property type="component" value="Unassembled WGS sequence"/>
</dbReference>
<dbReference type="InterPro" id="IPR003439">
    <property type="entry name" value="ABC_transporter-like_ATP-bd"/>
</dbReference>
<dbReference type="Pfam" id="PF12399">
    <property type="entry name" value="BCA_ABC_TP_C"/>
    <property type="match status" value="1"/>
</dbReference>
<keyword evidence="5" id="KW-0547">Nucleotide-binding</keyword>
<dbReference type="InterPro" id="IPR001851">
    <property type="entry name" value="ABC_transp_permease"/>
</dbReference>